<feature type="region of interest" description="Disordered" evidence="1">
    <location>
        <begin position="116"/>
        <end position="145"/>
    </location>
</feature>
<dbReference type="EMBL" id="WLCI01000001">
    <property type="protein sequence ID" value="MTB93492.1"/>
    <property type="molecule type" value="Genomic_DNA"/>
</dbReference>
<comment type="caution">
    <text evidence="2">The sequence shown here is derived from an EMBL/GenBank/DDBJ whole genome shotgun (WGS) entry which is preliminary data.</text>
</comment>
<evidence type="ECO:0000313" key="2">
    <source>
        <dbReference type="EMBL" id="MTB93492.1"/>
    </source>
</evidence>
<protein>
    <submittedName>
        <fullName evidence="2">DUF2877 domain-containing protein</fullName>
    </submittedName>
</protein>
<keyword evidence="3" id="KW-1185">Reference proteome</keyword>
<reference evidence="2 3" key="1">
    <citation type="submission" date="2019-10" db="EMBL/GenBank/DDBJ databases">
        <title>Nocardioides novel species isolated from the excrement of Marmot.</title>
        <authorList>
            <person name="Zhang G."/>
        </authorList>
    </citation>
    <scope>NUCLEOTIDE SEQUENCE [LARGE SCALE GENOMIC DNA]</scope>
    <source>
        <strain evidence="3">zg-579</strain>
    </source>
</reference>
<dbReference type="InterPro" id="IPR021530">
    <property type="entry name" value="AllH-like"/>
</dbReference>
<dbReference type="Proteomes" id="UP000433406">
    <property type="component" value="Unassembled WGS sequence"/>
</dbReference>
<proteinExistence type="predicted"/>
<evidence type="ECO:0000313" key="3">
    <source>
        <dbReference type="Proteomes" id="UP000433406"/>
    </source>
</evidence>
<organism evidence="2 3">
    <name type="scientific">Nocardioides marmotae</name>
    <dbReference type="NCBI Taxonomy" id="2663857"/>
    <lineage>
        <taxon>Bacteria</taxon>
        <taxon>Bacillati</taxon>
        <taxon>Actinomycetota</taxon>
        <taxon>Actinomycetes</taxon>
        <taxon>Propionibacteriales</taxon>
        <taxon>Nocardioidaceae</taxon>
        <taxon>Nocardioides</taxon>
    </lineage>
</organism>
<accession>A0A6I3J3F9</accession>
<feature type="compositionally biased region" description="Low complexity" evidence="1">
    <location>
        <begin position="127"/>
        <end position="136"/>
    </location>
</feature>
<name>A0A6I3J3F9_9ACTN</name>
<gene>
    <name evidence="2" type="ORF">GGQ22_00210</name>
</gene>
<dbReference type="Pfam" id="PF11392">
    <property type="entry name" value="AllH"/>
    <property type="match status" value="1"/>
</dbReference>
<dbReference type="AlphaFoldDB" id="A0A6I3J3F9"/>
<sequence>MHPRPAGQDGVLGVEPLHAQPAGGVDQVAGLERAAHGIAQAGHPLPAVGGGDRDVHAQGGADGVDDRAEVGVREHLLGEALGQLVDVEGLDRRLGRRRGRRHGRRPIRYQLLSRAGAGVGKAHHSAHPSSSVSVREVPPPRSTRTRVAGAGTAALRRRLQEEPGTGEVVHSGASAIYVLLRHEAGDRVVGVAAHGAVHVPATIATALASLPDVPVGTPATVVDGVLHVGHLAVAVDRLVPTDLPALPPEAADRLAAATPDLTPVRDQLPAAALDALAAGDGDAVEALLGRGDGLTPVGDDVVAGWLVAARAADRPRGAVAAGVRRWAHRTTTLSATLLVDAIEGGCIPEFRSLLLALATGRDVDGAVARLTAVGHTSGAGMLLGAGLALRP</sequence>
<evidence type="ECO:0000256" key="1">
    <source>
        <dbReference type="SAM" id="MobiDB-lite"/>
    </source>
</evidence>